<dbReference type="InterPro" id="IPR008979">
    <property type="entry name" value="Galactose-bd-like_sf"/>
</dbReference>
<evidence type="ECO:0000259" key="3">
    <source>
        <dbReference type="Pfam" id="PF18962"/>
    </source>
</evidence>
<dbReference type="SUPFAM" id="SSF49785">
    <property type="entry name" value="Galactose-binding domain-like"/>
    <property type="match status" value="1"/>
</dbReference>
<dbReference type="EMBL" id="JRLF01000009">
    <property type="protein sequence ID" value="KQB40992.1"/>
    <property type="molecule type" value="Genomic_DNA"/>
</dbReference>
<sequence length="265" mass="29446">MKTKLLILALFSLGIAQSQNLLQNGSFEQFTTDVPNSWDIITGTTLQETTTFNHGNSSLDVSPVGFFPVQLPNARFSQDFNVTDLDTYTLKFDYFIPGTSATNYISNLTFELIQNNSAEALFAPAPYPTTAITYGVWKTVTYDFKISMFKTQVNSASLKLYYTVSIDQNFSDHHVYFDNVVIAKKSSLSTVDFTKKSNPIVSISKDAITLNSDYKNSSYVIYSIDGKSVKRGKNSSESIELSGLATGVYFLKLEDVSASVKFVKQ</sequence>
<gene>
    <name evidence="4" type="ORF">RC62_4367</name>
</gene>
<protein>
    <recommendedName>
        <fullName evidence="3">Secretion system C-terminal sorting domain-containing protein</fullName>
    </recommendedName>
</protein>
<evidence type="ECO:0000256" key="1">
    <source>
        <dbReference type="ARBA" id="ARBA00022729"/>
    </source>
</evidence>
<name>A0A0Q0W2Z7_9FLAO</name>
<comment type="caution">
    <text evidence="4">The sequence shown here is derived from an EMBL/GenBank/DDBJ whole genome shotgun (WGS) entry which is preliminary data.</text>
</comment>
<dbReference type="AlphaFoldDB" id="A0A0Q0W2Z7"/>
<feature type="chain" id="PRO_5006185615" description="Secretion system C-terminal sorting domain-containing protein" evidence="2">
    <location>
        <begin position="19"/>
        <end position="265"/>
    </location>
</feature>
<dbReference type="NCBIfam" id="TIGR04183">
    <property type="entry name" value="Por_Secre_tail"/>
    <property type="match status" value="1"/>
</dbReference>
<dbReference type="Pfam" id="PF18962">
    <property type="entry name" value="Por_Secre_tail"/>
    <property type="match status" value="1"/>
</dbReference>
<feature type="domain" description="Secretion system C-terminal sorting" evidence="3">
    <location>
        <begin position="205"/>
        <end position="260"/>
    </location>
</feature>
<dbReference type="RefSeq" id="WP_055093960.1">
    <property type="nucleotide sequence ID" value="NZ_JRLF01000009.1"/>
</dbReference>
<dbReference type="Gene3D" id="2.60.120.260">
    <property type="entry name" value="Galactose-binding domain-like"/>
    <property type="match status" value="1"/>
</dbReference>
<dbReference type="OrthoDB" id="1467228at2"/>
<organism evidence="4 5">
    <name type="scientific">Flavobacterium aquidurense</name>
    <dbReference type="NCBI Taxonomy" id="362413"/>
    <lineage>
        <taxon>Bacteria</taxon>
        <taxon>Pseudomonadati</taxon>
        <taxon>Bacteroidota</taxon>
        <taxon>Flavobacteriia</taxon>
        <taxon>Flavobacteriales</taxon>
        <taxon>Flavobacteriaceae</taxon>
        <taxon>Flavobacterium</taxon>
    </lineage>
</organism>
<feature type="signal peptide" evidence="2">
    <location>
        <begin position="1"/>
        <end position="18"/>
    </location>
</feature>
<evidence type="ECO:0000313" key="4">
    <source>
        <dbReference type="EMBL" id="KQB40992.1"/>
    </source>
</evidence>
<keyword evidence="1 2" id="KW-0732">Signal</keyword>
<dbReference type="InterPro" id="IPR026444">
    <property type="entry name" value="Secre_tail"/>
</dbReference>
<proteinExistence type="predicted"/>
<dbReference type="PATRIC" id="fig|362413.3.peg.4287"/>
<evidence type="ECO:0000256" key="2">
    <source>
        <dbReference type="SAM" id="SignalP"/>
    </source>
</evidence>
<reference evidence="4 5" key="1">
    <citation type="submission" date="2014-09" db="EMBL/GenBank/DDBJ databases">
        <title>Genome sequence of Flavobacterium aquidurense RC62.</title>
        <authorList>
            <person name="Kim J.F."/>
            <person name="Kwak M.-J."/>
        </authorList>
    </citation>
    <scope>NUCLEOTIDE SEQUENCE [LARGE SCALE GENOMIC DNA]</scope>
    <source>
        <strain evidence="4 5">RC62</strain>
    </source>
</reference>
<dbReference type="Proteomes" id="UP000050443">
    <property type="component" value="Unassembled WGS sequence"/>
</dbReference>
<evidence type="ECO:0000313" key="5">
    <source>
        <dbReference type="Proteomes" id="UP000050443"/>
    </source>
</evidence>
<accession>A0A0Q0W2Z7</accession>